<organism evidence="2 3">
    <name type="scientific">Flavobacterium branchiophilum</name>
    <dbReference type="NCBI Taxonomy" id="55197"/>
    <lineage>
        <taxon>Bacteria</taxon>
        <taxon>Pseudomonadati</taxon>
        <taxon>Bacteroidota</taxon>
        <taxon>Flavobacteriia</taxon>
        <taxon>Flavobacteriales</taxon>
        <taxon>Flavobacteriaceae</taxon>
        <taxon>Flavobacterium</taxon>
    </lineage>
</organism>
<name>A0A543G505_9FLAO</name>
<dbReference type="Gene3D" id="3.40.50.1010">
    <property type="entry name" value="5'-nuclease"/>
    <property type="match status" value="1"/>
</dbReference>
<gene>
    <name evidence="2" type="ORF">BC670_2102</name>
</gene>
<dbReference type="Pfam" id="PF01850">
    <property type="entry name" value="PIN"/>
    <property type="match status" value="1"/>
</dbReference>
<dbReference type="InterPro" id="IPR029060">
    <property type="entry name" value="PIN-like_dom_sf"/>
</dbReference>
<dbReference type="EMBL" id="VFPJ01000001">
    <property type="protein sequence ID" value="TQM41163.1"/>
    <property type="molecule type" value="Genomic_DNA"/>
</dbReference>
<dbReference type="SMART" id="SM00670">
    <property type="entry name" value="PINc"/>
    <property type="match status" value="1"/>
</dbReference>
<protein>
    <recommendedName>
        <fullName evidence="1">PIN domain-containing protein</fullName>
    </recommendedName>
</protein>
<dbReference type="SUPFAM" id="SSF88723">
    <property type="entry name" value="PIN domain-like"/>
    <property type="match status" value="1"/>
</dbReference>
<dbReference type="AlphaFoldDB" id="A0A543G505"/>
<dbReference type="PANTHER" id="PTHR39677">
    <property type="entry name" value="RIBONUCLEASE VAPC6"/>
    <property type="match status" value="1"/>
</dbReference>
<dbReference type="Proteomes" id="UP000320773">
    <property type="component" value="Unassembled WGS sequence"/>
</dbReference>
<feature type="domain" description="PIN" evidence="1">
    <location>
        <begin position="3"/>
        <end position="111"/>
    </location>
</feature>
<dbReference type="InterPro" id="IPR002716">
    <property type="entry name" value="PIN_dom"/>
</dbReference>
<dbReference type="PANTHER" id="PTHR39677:SF4">
    <property type="entry name" value="RIBONUCLEASE VAPC6"/>
    <property type="match status" value="1"/>
</dbReference>
<comment type="caution">
    <text evidence="2">The sequence shown here is derived from an EMBL/GenBank/DDBJ whole genome shotgun (WGS) entry which is preliminary data.</text>
</comment>
<reference evidence="2 3" key="1">
    <citation type="submission" date="2019-06" db="EMBL/GenBank/DDBJ databases">
        <title>Genomic Encyclopedia of Archaeal and Bacterial Type Strains, Phase II (KMG-II): from individual species to whole genera.</title>
        <authorList>
            <person name="Goeker M."/>
        </authorList>
    </citation>
    <scope>NUCLEOTIDE SEQUENCE [LARGE SCALE GENOMIC DNA]</scope>
    <source>
        <strain evidence="2 3">DSM 24789</strain>
    </source>
</reference>
<accession>A0A543G505</accession>
<evidence type="ECO:0000313" key="2">
    <source>
        <dbReference type="EMBL" id="TQM41163.1"/>
    </source>
</evidence>
<evidence type="ECO:0000259" key="1">
    <source>
        <dbReference type="SMART" id="SM00670"/>
    </source>
</evidence>
<dbReference type="RefSeq" id="WP_089080038.1">
    <property type="nucleotide sequence ID" value="NZ_VFPJ01000001.1"/>
</dbReference>
<evidence type="ECO:0000313" key="3">
    <source>
        <dbReference type="Proteomes" id="UP000320773"/>
    </source>
</evidence>
<sequence>MNGSILIDTNIFIYLTQGDERVIEYLQGKDVCITFISELELLSFKNITKNEELIIEEILSQFAIYNYNDSIKKQIIFLRKKYHLKLPDSIILAIAKYYDIPFLTSDKKLKRIEEVDVIIYEV</sequence>
<proteinExistence type="predicted"/>